<dbReference type="InParanoid" id="A0A6J1WT66"/>
<gene>
    <name evidence="13" type="primary">LOC113518260</name>
</gene>
<comment type="similarity">
    <text evidence="4">Belongs to the DPH1/DPH2 family. DPH1 subfamily.</text>
</comment>
<evidence type="ECO:0000256" key="1">
    <source>
        <dbReference type="ARBA" id="ARBA00001966"/>
    </source>
</evidence>
<evidence type="ECO:0000256" key="2">
    <source>
        <dbReference type="ARBA" id="ARBA00005156"/>
    </source>
</evidence>
<dbReference type="Proteomes" id="UP001652740">
    <property type="component" value="Unplaced"/>
</dbReference>
<accession>A0A6J1WT66</accession>
<dbReference type="InterPro" id="IPR042264">
    <property type="entry name" value="DPH1/DPH2_2"/>
</dbReference>
<evidence type="ECO:0000313" key="13">
    <source>
        <dbReference type="RefSeq" id="XP_026758894.2"/>
    </source>
</evidence>
<dbReference type="GO" id="GO:0046872">
    <property type="term" value="F:metal ion binding"/>
    <property type="evidence" value="ECO:0007669"/>
    <property type="project" value="UniProtKB-KW"/>
</dbReference>
<keyword evidence="6" id="KW-0949">S-adenosyl-L-methionine</keyword>
<evidence type="ECO:0000313" key="12">
    <source>
        <dbReference type="Proteomes" id="UP001652740"/>
    </source>
</evidence>
<comment type="catalytic activity">
    <reaction evidence="10">
        <text>L-histidyl-[translation elongation factor 2] + S-adenosyl-L-methionine = 2-[(3S)-amino-3-carboxypropyl]-L-histidyl-[translation elongation factor 2] + S-methyl-5'-thioadenosine + H(+)</text>
        <dbReference type="Rhea" id="RHEA:36783"/>
        <dbReference type="Rhea" id="RHEA-COMP:9748"/>
        <dbReference type="Rhea" id="RHEA-COMP:9749"/>
        <dbReference type="ChEBI" id="CHEBI:15378"/>
        <dbReference type="ChEBI" id="CHEBI:17509"/>
        <dbReference type="ChEBI" id="CHEBI:29979"/>
        <dbReference type="ChEBI" id="CHEBI:59789"/>
        <dbReference type="ChEBI" id="CHEBI:73995"/>
        <dbReference type="EC" id="2.5.1.108"/>
    </reaction>
</comment>
<evidence type="ECO:0000256" key="10">
    <source>
        <dbReference type="ARBA" id="ARBA00048403"/>
    </source>
</evidence>
<dbReference type="SFLD" id="SFLDS00032">
    <property type="entry name" value="Radical_SAM_3-amino-3-carboxyp"/>
    <property type="match status" value="1"/>
</dbReference>
<dbReference type="Gene3D" id="3.40.50.11840">
    <property type="entry name" value="Diphthamide synthesis DPH1/DPH2 domain 1"/>
    <property type="match status" value="1"/>
</dbReference>
<dbReference type="Pfam" id="PF01866">
    <property type="entry name" value="Diphthamide_syn"/>
    <property type="match status" value="1"/>
</dbReference>
<organism evidence="12 13">
    <name type="scientific">Galleria mellonella</name>
    <name type="common">Greater wax moth</name>
    <dbReference type="NCBI Taxonomy" id="7137"/>
    <lineage>
        <taxon>Eukaryota</taxon>
        <taxon>Metazoa</taxon>
        <taxon>Ecdysozoa</taxon>
        <taxon>Arthropoda</taxon>
        <taxon>Hexapoda</taxon>
        <taxon>Insecta</taxon>
        <taxon>Pterygota</taxon>
        <taxon>Neoptera</taxon>
        <taxon>Endopterygota</taxon>
        <taxon>Lepidoptera</taxon>
        <taxon>Glossata</taxon>
        <taxon>Ditrysia</taxon>
        <taxon>Pyraloidea</taxon>
        <taxon>Pyralidae</taxon>
        <taxon>Galleriinae</taxon>
        <taxon>Galleria</taxon>
    </lineage>
</organism>
<dbReference type="Gene3D" id="3.40.50.11850">
    <property type="entry name" value="Diphthamide synthesis DPH1/DPH2 domain 2"/>
    <property type="match status" value="1"/>
</dbReference>
<dbReference type="AlphaFoldDB" id="A0A6J1WT66"/>
<dbReference type="GO" id="GO:0051536">
    <property type="term" value="F:iron-sulfur cluster binding"/>
    <property type="evidence" value="ECO:0007669"/>
    <property type="project" value="UniProtKB-KW"/>
</dbReference>
<reference evidence="13" key="1">
    <citation type="submission" date="2025-08" db="UniProtKB">
        <authorList>
            <consortium name="RefSeq"/>
        </authorList>
    </citation>
    <scope>IDENTIFICATION</scope>
    <source>
        <tissue evidence="13">Whole larvae</tissue>
    </source>
</reference>
<dbReference type="PANTHER" id="PTHR10762:SF2">
    <property type="entry name" value="2-(3-AMINO-3-CARBOXYPROPYL)HISTIDINE SYNTHASE SUBUNIT 2"/>
    <property type="match status" value="1"/>
</dbReference>
<dbReference type="RefSeq" id="XP_026758894.2">
    <property type="nucleotide sequence ID" value="XM_026903093.3"/>
</dbReference>
<dbReference type="KEGG" id="gmw:113518260"/>
<dbReference type="UniPathway" id="UPA00559"/>
<evidence type="ECO:0000256" key="11">
    <source>
        <dbReference type="RuleBase" id="RU364133"/>
    </source>
</evidence>
<evidence type="ECO:0000256" key="9">
    <source>
        <dbReference type="ARBA" id="ARBA00023014"/>
    </source>
</evidence>
<comment type="pathway">
    <text evidence="2 11">Protein modification; peptidyl-diphthamide biosynthesis.</text>
</comment>
<comment type="function">
    <text evidence="11">Required for the first step of diphthamide biosynthesis, a post-translational modification of histidine which occurs in elongation factor 2. DPH1 and DPH2 transfer a 3-amino-3-carboxypropyl (ACP) group from S-adenosyl-L-methionine (SAM) to a histidine residue, the reaction is assisted by a reduction system comprising DPH3 and a NADH-dependent reductase. Facilitates the reduction of the catalytic iron-sulfur cluster found in the DPH1 subunit.</text>
</comment>
<evidence type="ECO:0000256" key="7">
    <source>
        <dbReference type="ARBA" id="ARBA00022723"/>
    </source>
</evidence>
<comment type="similarity">
    <text evidence="3 11">Belongs to the DPH1/DPH2 family. DPH2 subfamily.</text>
</comment>
<keyword evidence="7 11" id="KW-0479">Metal-binding</keyword>
<comment type="cofactor">
    <cofactor evidence="1">
        <name>[4Fe-4S] cluster</name>
        <dbReference type="ChEBI" id="CHEBI:49883"/>
    </cofactor>
</comment>
<protein>
    <recommendedName>
        <fullName evidence="11">2-(3-amino-3-carboxypropyl)histidine synthase subunit 2</fullName>
    </recommendedName>
</protein>
<keyword evidence="8 11" id="KW-0408">Iron</keyword>
<name>A0A6J1WT66_GALME</name>
<evidence type="ECO:0000256" key="5">
    <source>
        <dbReference type="ARBA" id="ARBA00022679"/>
    </source>
</evidence>
<evidence type="ECO:0000256" key="4">
    <source>
        <dbReference type="ARBA" id="ARBA00010173"/>
    </source>
</evidence>
<dbReference type="GO" id="GO:0017183">
    <property type="term" value="P:protein histidyl modification to diphthamide"/>
    <property type="evidence" value="ECO:0007669"/>
    <property type="project" value="UniProtKB-UniPathway"/>
</dbReference>
<evidence type="ECO:0000256" key="6">
    <source>
        <dbReference type="ARBA" id="ARBA00022691"/>
    </source>
</evidence>
<dbReference type="SFLD" id="SFLDG01121">
    <property type="entry name" value="Diphthamide_biosynthesis"/>
    <property type="match status" value="1"/>
</dbReference>
<dbReference type="InterPro" id="IPR016435">
    <property type="entry name" value="DPH1/DPH2"/>
</dbReference>
<evidence type="ECO:0000256" key="8">
    <source>
        <dbReference type="ARBA" id="ARBA00023004"/>
    </source>
</evidence>
<keyword evidence="5" id="KW-0808">Transferase</keyword>
<dbReference type="GeneID" id="113518260"/>
<evidence type="ECO:0000256" key="3">
    <source>
        <dbReference type="ARBA" id="ARBA00006179"/>
    </source>
</evidence>
<proteinExistence type="inferred from homology"/>
<dbReference type="FunCoup" id="A0A6J1WT66">
    <property type="interactions" value="1698"/>
</dbReference>
<sequence length="465" mass="53480">MSNLTIDGKICIERELSIIEANNDFENIVTRFYIEETCKWIIDNHYTKVCLQFPDDLLGVSVVIYEEIKKRVDADIYILGDTSYASCCVDTVAASHVQGDAVVHYGHTCFSKSNLPVFIVLPQRDLNVEATINNLHNNFNSDENISLCLFYDTEFEHCKDELSKYWYQKYPKSYIAYVEQNEAPRRFLGRVVKDVEGEIYPIETLKNCICIHIGSRGQTLFNYTISVAAKEWYSLDPDSGKVEHKDETSWFKRRRFLVEKCKDANVIGILVCKLAGNQTKDIISRMKQLCRVNGKKSYIVSVGKPNVAKLANFPEIDIYVMIACPENDLYSSRDFYKPIVYPFELEVALNSNREPYFANHVTDYDELLPGNRHYCEINKVEEGTDVSLITGKIRETKVGVHNDTSTELSEKQNWALENIGQNLQERTWRGLEQKLGETEVKKAEEGREGIPLQYSNEPVKQNVKM</sequence>
<dbReference type="NCBIfam" id="TIGR00322">
    <property type="entry name" value="diphth2_R"/>
    <property type="match status" value="1"/>
</dbReference>
<dbReference type="Gene3D" id="3.40.50.11860">
    <property type="entry name" value="Diphthamide synthesis DPH1/DPH2 domain 3"/>
    <property type="match status" value="1"/>
</dbReference>
<dbReference type="PANTHER" id="PTHR10762">
    <property type="entry name" value="DIPHTHAMIDE BIOSYNTHESIS PROTEIN"/>
    <property type="match status" value="1"/>
</dbReference>
<dbReference type="NCBIfam" id="TIGR00272">
    <property type="entry name" value="DPH2"/>
    <property type="match status" value="1"/>
</dbReference>
<dbReference type="InterPro" id="IPR042265">
    <property type="entry name" value="DPH1/DPH2_3"/>
</dbReference>
<dbReference type="GO" id="GO:0090560">
    <property type="term" value="F:2-(3-amino-3-carboxypropyl)histidine synthase activity"/>
    <property type="evidence" value="ECO:0007669"/>
    <property type="project" value="UniProtKB-EC"/>
</dbReference>
<dbReference type="InterPro" id="IPR010014">
    <property type="entry name" value="DHP2"/>
</dbReference>
<dbReference type="InterPro" id="IPR042263">
    <property type="entry name" value="DPH1/DPH2_1"/>
</dbReference>
<keyword evidence="9 11" id="KW-0411">Iron-sulfur</keyword>
<keyword evidence="12" id="KW-1185">Reference proteome</keyword>